<dbReference type="RefSeq" id="WP_089182961.1">
    <property type="nucleotide sequence ID" value="NZ_CP043427.1"/>
</dbReference>
<evidence type="ECO:0000256" key="5">
    <source>
        <dbReference type="ARBA" id="ARBA00023136"/>
    </source>
</evidence>
<keyword evidence="5" id="KW-0472">Membrane</keyword>
<sequence>MKIYAKHIAYVYFKYFLIIFIALELFYAGIDILTNLKRFPESANLQLIYFFLTTLIALNYILPLSLVFAFIATYFNMIRNNELVSFYALGIDKNRVIMPTFLVALIVTCSYIALNFTNFTYIKEYRKNIASSSFMPQNLDEKFVKYDGKYIYISRLNPITNDAKIINIFDVNDTKLLSIVSASSGKFDGKIWNLEDVNITNLPSNLEFMAKGFEVQHLENLETLKKFRPKTIENIYESDTPYSINDALDAIKTFKNEGININSLKVSLYNSIFFPLFAPIMVLIFYYFLPSTYRFFNLALLGFIFVVATLCCWGVLYVLIRFSQNGVILAELGVVLPIFLLFLFAIKLYFSNR</sequence>
<dbReference type="STRING" id="32024.GCA_000788295_01185"/>
<dbReference type="Proteomes" id="UP000254920">
    <property type="component" value="Unassembled WGS sequence"/>
</dbReference>
<gene>
    <name evidence="6" type="ORF">NCTC12475_00765</name>
</gene>
<dbReference type="EMBL" id="UFVD01000001">
    <property type="protein sequence ID" value="SUX10568.1"/>
    <property type="molecule type" value="Genomic_DNA"/>
</dbReference>
<protein>
    <submittedName>
        <fullName evidence="6">Permease YjgP/YjgQ</fullName>
    </submittedName>
</protein>
<keyword evidence="7" id="KW-1185">Reference proteome</keyword>
<reference evidence="6 7" key="1">
    <citation type="submission" date="2018-06" db="EMBL/GenBank/DDBJ databases">
        <authorList>
            <consortium name="Pathogen Informatics"/>
            <person name="Doyle S."/>
        </authorList>
    </citation>
    <scope>NUCLEOTIDE SEQUENCE [LARGE SCALE GENOMIC DNA]</scope>
    <source>
        <strain evidence="6 7">NCTC12475</strain>
    </source>
</reference>
<keyword evidence="2" id="KW-1003">Cell membrane</keyword>
<organism evidence="6 7">
    <name type="scientific">Campylobacter sputorum subsp. sputorum</name>
    <dbReference type="NCBI Taxonomy" id="32024"/>
    <lineage>
        <taxon>Bacteria</taxon>
        <taxon>Pseudomonadati</taxon>
        <taxon>Campylobacterota</taxon>
        <taxon>Epsilonproteobacteria</taxon>
        <taxon>Campylobacterales</taxon>
        <taxon>Campylobacteraceae</taxon>
        <taxon>Campylobacter</taxon>
    </lineage>
</organism>
<proteinExistence type="predicted"/>
<dbReference type="GO" id="GO:0043190">
    <property type="term" value="C:ATP-binding cassette (ABC) transporter complex"/>
    <property type="evidence" value="ECO:0007669"/>
    <property type="project" value="TreeGrafter"/>
</dbReference>
<keyword evidence="3" id="KW-0812">Transmembrane</keyword>
<dbReference type="Pfam" id="PF03739">
    <property type="entry name" value="LptF_LptG"/>
    <property type="match status" value="1"/>
</dbReference>
<evidence type="ECO:0000256" key="3">
    <source>
        <dbReference type="ARBA" id="ARBA00022692"/>
    </source>
</evidence>
<dbReference type="OrthoDB" id="5372305at2"/>
<dbReference type="InterPro" id="IPR005495">
    <property type="entry name" value="LptG/LptF_permease"/>
</dbReference>
<dbReference type="PANTHER" id="PTHR33529:SF6">
    <property type="entry name" value="YJGP_YJGQ FAMILY PERMEASE"/>
    <property type="match status" value="1"/>
</dbReference>
<evidence type="ECO:0000313" key="7">
    <source>
        <dbReference type="Proteomes" id="UP000254920"/>
    </source>
</evidence>
<evidence type="ECO:0000313" key="6">
    <source>
        <dbReference type="EMBL" id="SUX10568.1"/>
    </source>
</evidence>
<dbReference type="PANTHER" id="PTHR33529">
    <property type="entry name" value="SLR0882 PROTEIN-RELATED"/>
    <property type="match status" value="1"/>
</dbReference>
<dbReference type="GeneID" id="93091198"/>
<dbReference type="AlphaFoldDB" id="A0A381DIR5"/>
<keyword evidence="4" id="KW-1133">Transmembrane helix</keyword>
<comment type="subcellular location">
    <subcellularLocation>
        <location evidence="1">Cell membrane</location>
        <topology evidence="1">Multi-pass membrane protein</topology>
    </subcellularLocation>
</comment>
<evidence type="ECO:0000256" key="1">
    <source>
        <dbReference type="ARBA" id="ARBA00004651"/>
    </source>
</evidence>
<evidence type="ECO:0000256" key="2">
    <source>
        <dbReference type="ARBA" id="ARBA00022475"/>
    </source>
</evidence>
<name>A0A381DIR5_9BACT</name>
<accession>A0A381DIR5</accession>
<evidence type="ECO:0000256" key="4">
    <source>
        <dbReference type="ARBA" id="ARBA00022989"/>
    </source>
</evidence>
<dbReference type="GO" id="GO:0015920">
    <property type="term" value="P:lipopolysaccharide transport"/>
    <property type="evidence" value="ECO:0007669"/>
    <property type="project" value="TreeGrafter"/>
</dbReference>